<dbReference type="EMBL" id="BSUZ01000001">
    <property type="protein sequence ID" value="GMA88378.1"/>
    <property type="molecule type" value="Genomic_DNA"/>
</dbReference>
<organism evidence="1 2">
    <name type="scientific">Angustibacter aerolatus</name>
    <dbReference type="NCBI Taxonomy" id="1162965"/>
    <lineage>
        <taxon>Bacteria</taxon>
        <taxon>Bacillati</taxon>
        <taxon>Actinomycetota</taxon>
        <taxon>Actinomycetes</taxon>
        <taxon>Kineosporiales</taxon>
        <taxon>Kineosporiaceae</taxon>
    </lineage>
</organism>
<protein>
    <submittedName>
        <fullName evidence="1">Uncharacterized protein</fullName>
    </submittedName>
</protein>
<evidence type="ECO:0000313" key="1">
    <source>
        <dbReference type="EMBL" id="GMA88378.1"/>
    </source>
</evidence>
<comment type="caution">
    <text evidence="1">The sequence shown here is derived from an EMBL/GenBank/DDBJ whole genome shotgun (WGS) entry which is preliminary data.</text>
</comment>
<proteinExistence type="predicted"/>
<evidence type="ECO:0000313" key="2">
    <source>
        <dbReference type="Proteomes" id="UP001157017"/>
    </source>
</evidence>
<accession>A0ABQ6JJJ9</accession>
<sequence length="56" mass="5444">MPCAVVTVVAGSPSASTRRTLPPAGTTTVVDWSPDPVTVVVRSDGEGGAGACTTGT</sequence>
<name>A0ABQ6JJJ9_9ACTN</name>
<gene>
    <name evidence="1" type="ORF">GCM10025868_36280</name>
</gene>
<keyword evidence="2" id="KW-1185">Reference proteome</keyword>
<dbReference type="Proteomes" id="UP001157017">
    <property type="component" value="Unassembled WGS sequence"/>
</dbReference>
<reference evidence="2" key="1">
    <citation type="journal article" date="2019" name="Int. J. Syst. Evol. Microbiol.">
        <title>The Global Catalogue of Microorganisms (GCM) 10K type strain sequencing project: providing services to taxonomists for standard genome sequencing and annotation.</title>
        <authorList>
            <consortium name="The Broad Institute Genomics Platform"/>
            <consortium name="The Broad Institute Genome Sequencing Center for Infectious Disease"/>
            <person name="Wu L."/>
            <person name="Ma J."/>
        </authorList>
    </citation>
    <scope>NUCLEOTIDE SEQUENCE [LARGE SCALE GENOMIC DNA]</scope>
    <source>
        <strain evidence="2">NBRC 108730</strain>
    </source>
</reference>